<dbReference type="Pfam" id="PF13456">
    <property type="entry name" value="RVT_3"/>
    <property type="match status" value="1"/>
</dbReference>
<dbReference type="CDD" id="cd06222">
    <property type="entry name" value="RNase_H_like"/>
    <property type="match status" value="1"/>
</dbReference>
<protein>
    <recommendedName>
        <fullName evidence="1">RNase H type-1 domain-containing protein</fullName>
    </recommendedName>
</protein>
<dbReference type="Proteomes" id="UP000026915">
    <property type="component" value="Chromosome 5"/>
</dbReference>
<dbReference type="SUPFAM" id="SSF53098">
    <property type="entry name" value="Ribonuclease H-like"/>
    <property type="match status" value="1"/>
</dbReference>
<accession>A0A061F2N5</accession>
<dbReference type="InParanoid" id="A0A061F2N5"/>
<dbReference type="AlphaFoldDB" id="A0A061F2N5"/>
<dbReference type="InterPro" id="IPR012337">
    <property type="entry name" value="RNaseH-like_sf"/>
</dbReference>
<name>A0A061F2N5_THECC</name>
<dbReference type="Gene3D" id="3.30.420.10">
    <property type="entry name" value="Ribonuclease H-like superfamily/Ribonuclease H"/>
    <property type="match status" value="1"/>
</dbReference>
<dbReference type="OMA" id="IYASSRW"/>
<evidence type="ECO:0000259" key="1">
    <source>
        <dbReference type="Pfam" id="PF13456"/>
    </source>
</evidence>
<evidence type="ECO:0000313" key="2">
    <source>
        <dbReference type="EMBL" id="EOY10957.1"/>
    </source>
</evidence>
<dbReference type="PANTHER" id="PTHR47723:SF22">
    <property type="entry name" value="RNASE H TYPE-1 DOMAIN-CONTAINING PROTEIN"/>
    <property type="match status" value="1"/>
</dbReference>
<dbReference type="GO" id="GO:0004523">
    <property type="term" value="F:RNA-DNA hybrid ribonuclease activity"/>
    <property type="evidence" value="ECO:0007669"/>
    <property type="project" value="InterPro"/>
</dbReference>
<dbReference type="GO" id="GO:0003676">
    <property type="term" value="F:nucleic acid binding"/>
    <property type="evidence" value="ECO:0007669"/>
    <property type="project" value="InterPro"/>
</dbReference>
<reference evidence="2 3" key="1">
    <citation type="journal article" date="2013" name="Genome Biol.">
        <title>The genome sequence of the most widely cultivated cacao type and its use to identify candidate genes regulating pod color.</title>
        <authorList>
            <person name="Motamayor J.C."/>
            <person name="Mockaitis K."/>
            <person name="Schmutz J."/>
            <person name="Haiminen N."/>
            <person name="Iii D.L."/>
            <person name="Cornejo O."/>
            <person name="Findley S.D."/>
            <person name="Zheng P."/>
            <person name="Utro F."/>
            <person name="Royaert S."/>
            <person name="Saski C."/>
            <person name="Jenkins J."/>
            <person name="Podicheti R."/>
            <person name="Zhao M."/>
            <person name="Scheffler B.E."/>
            <person name="Stack J.C."/>
            <person name="Feltus F.A."/>
            <person name="Mustiga G.M."/>
            <person name="Amores F."/>
            <person name="Phillips W."/>
            <person name="Marelli J.P."/>
            <person name="May G.D."/>
            <person name="Shapiro H."/>
            <person name="Ma J."/>
            <person name="Bustamante C.D."/>
            <person name="Schnell R.J."/>
            <person name="Main D."/>
            <person name="Gilbert D."/>
            <person name="Parida L."/>
            <person name="Kuhn D.N."/>
        </authorList>
    </citation>
    <scope>NUCLEOTIDE SEQUENCE [LARGE SCALE GENOMIC DNA]</scope>
    <source>
        <strain evidence="3">cv. Matina 1-6</strain>
    </source>
</reference>
<dbReference type="InterPro" id="IPR044730">
    <property type="entry name" value="RNase_H-like_dom_plant"/>
</dbReference>
<dbReference type="PANTHER" id="PTHR47723">
    <property type="entry name" value="OS05G0353850 PROTEIN"/>
    <property type="match status" value="1"/>
</dbReference>
<dbReference type="HOGENOM" id="CLU_000680_21_0_1"/>
<sequence length="131" mass="14489">MSLSAIWLDNLMKVTPRKTSKTKVKTRWSKPAEGSLKFMADEASLGCPGDSGVGGILRDEHGNSLILFSNSTGNFDSNRAELLAVKEAVLIYASSRWCSSHPLLLECDNGNVVKWISNPQMVPWRLRKLVI</sequence>
<dbReference type="InterPro" id="IPR053151">
    <property type="entry name" value="RNase_H-like"/>
</dbReference>
<gene>
    <name evidence="2" type="ORF">TCM_026226</name>
</gene>
<dbReference type="InterPro" id="IPR036397">
    <property type="entry name" value="RNaseH_sf"/>
</dbReference>
<organism evidence="2 3">
    <name type="scientific">Theobroma cacao</name>
    <name type="common">Cacao</name>
    <name type="synonym">Cocoa</name>
    <dbReference type="NCBI Taxonomy" id="3641"/>
    <lineage>
        <taxon>Eukaryota</taxon>
        <taxon>Viridiplantae</taxon>
        <taxon>Streptophyta</taxon>
        <taxon>Embryophyta</taxon>
        <taxon>Tracheophyta</taxon>
        <taxon>Spermatophyta</taxon>
        <taxon>Magnoliopsida</taxon>
        <taxon>eudicotyledons</taxon>
        <taxon>Gunneridae</taxon>
        <taxon>Pentapetalae</taxon>
        <taxon>rosids</taxon>
        <taxon>malvids</taxon>
        <taxon>Malvales</taxon>
        <taxon>Malvaceae</taxon>
        <taxon>Byttnerioideae</taxon>
        <taxon>Theobroma</taxon>
    </lineage>
</organism>
<dbReference type="EMBL" id="CM001883">
    <property type="protein sequence ID" value="EOY10957.1"/>
    <property type="molecule type" value="Genomic_DNA"/>
</dbReference>
<keyword evidence="3" id="KW-1185">Reference proteome</keyword>
<evidence type="ECO:0000313" key="3">
    <source>
        <dbReference type="Proteomes" id="UP000026915"/>
    </source>
</evidence>
<feature type="domain" description="RNase H type-1" evidence="1">
    <location>
        <begin position="49"/>
        <end position="121"/>
    </location>
</feature>
<proteinExistence type="predicted"/>
<dbReference type="Gramene" id="EOY10957">
    <property type="protein sequence ID" value="EOY10957"/>
    <property type="gene ID" value="TCM_026226"/>
</dbReference>
<dbReference type="InterPro" id="IPR002156">
    <property type="entry name" value="RNaseH_domain"/>
</dbReference>